<accession>A0AA91Q0V2</accession>
<protein>
    <submittedName>
        <fullName evidence="1">Uncharacterized protein</fullName>
    </submittedName>
</protein>
<reference evidence="1 2" key="1">
    <citation type="submission" date="2017-04" db="EMBL/GenBank/DDBJ databases">
        <title>Draft genome of the yeast Clavispora lusitaniae type strain CBS 6936.</title>
        <authorList>
            <person name="Durrens P."/>
            <person name="Klopp C."/>
            <person name="Biteau N."/>
            <person name="Fitton-Ouhabi V."/>
            <person name="Dementhon K."/>
            <person name="Accoceberry I."/>
            <person name="Sherman D.J."/>
            <person name="Noel T."/>
        </authorList>
    </citation>
    <scope>NUCLEOTIDE SEQUENCE [LARGE SCALE GENOMIC DNA]</scope>
    <source>
        <strain evidence="1 2">CBS 6936</strain>
    </source>
</reference>
<evidence type="ECO:0000313" key="2">
    <source>
        <dbReference type="Proteomes" id="UP000195602"/>
    </source>
</evidence>
<proteinExistence type="predicted"/>
<gene>
    <name evidence="1" type="ORF">A9F13_07g01265</name>
</gene>
<dbReference type="AlphaFoldDB" id="A0AA91Q0V2"/>
<name>A0AA91Q0V2_CLALS</name>
<organism evidence="1 2">
    <name type="scientific">Clavispora lusitaniae</name>
    <name type="common">Candida lusitaniae</name>
    <dbReference type="NCBI Taxonomy" id="36911"/>
    <lineage>
        <taxon>Eukaryota</taxon>
        <taxon>Fungi</taxon>
        <taxon>Dikarya</taxon>
        <taxon>Ascomycota</taxon>
        <taxon>Saccharomycotina</taxon>
        <taxon>Pichiomycetes</taxon>
        <taxon>Metschnikowiaceae</taxon>
        <taxon>Clavispora</taxon>
    </lineage>
</organism>
<dbReference type="KEGG" id="clus:A9F13_07g01265"/>
<evidence type="ECO:0000313" key="1">
    <source>
        <dbReference type="EMBL" id="OVF08667.1"/>
    </source>
</evidence>
<dbReference type="EMBL" id="LYUB02000007">
    <property type="protein sequence ID" value="OVF08667.1"/>
    <property type="molecule type" value="Genomic_DNA"/>
</dbReference>
<dbReference type="Proteomes" id="UP000195602">
    <property type="component" value="Unassembled WGS sequence"/>
</dbReference>
<comment type="caution">
    <text evidence="1">The sequence shown here is derived from an EMBL/GenBank/DDBJ whole genome shotgun (WGS) entry which is preliminary data.</text>
</comment>
<sequence length="59" mass="6417">MAPLSANPQTVVSPDVSACVSFRPAVVRLMIRAEVRPLYLTVHLDIDLALVFSRAGPVR</sequence>